<evidence type="ECO:0000313" key="3">
    <source>
        <dbReference type="Proteomes" id="UP000887574"/>
    </source>
</evidence>
<organism evidence="3 4">
    <name type="scientific">Ditylenchus dipsaci</name>
    <dbReference type="NCBI Taxonomy" id="166011"/>
    <lineage>
        <taxon>Eukaryota</taxon>
        <taxon>Metazoa</taxon>
        <taxon>Ecdysozoa</taxon>
        <taxon>Nematoda</taxon>
        <taxon>Chromadorea</taxon>
        <taxon>Rhabditida</taxon>
        <taxon>Tylenchina</taxon>
        <taxon>Tylenchomorpha</taxon>
        <taxon>Sphaerularioidea</taxon>
        <taxon>Anguinidae</taxon>
        <taxon>Anguininae</taxon>
        <taxon>Ditylenchus</taxon>
    </lineage>
</organism>
<dbReference type="WBParaSite" id="jg25877">
    <property type="protein sequence ID" value="jg25877"/>
    <property type="gene ID" value="jg25877"/>
</dbReference>
<proteinExistence type="predicted"/>
<evidence type="ECO:0000256" key="1">
    <source>
        <dbReference type="SAM" id="MobiDB-lite"/>
    </source>
</evidence>
<protein>
    <submittedName>
        <fullName evidence="4">Uncharacterized protein</fullName>
    </submittedName>
</protein>
<dbReference type="Proteomes" id="UP000887574">
    <property type="component" value="Unplaced"/>
</dbReference>
<sequence length="262" mass="28508">MWTPIIFVPLLLSSAFGQPAVLISPEERFKESSHFSRLHDSASSPVLGDSTEAAPFEEFEFELLDNGEEDKEMSDVGERVIEDVDTEESEDESTTAVQSPSSIGSAKLESQSEDRNGSVTIKSKIAEDVQSSNPSLPNPPLSNVSDSSELTTPIAVASTLPLPQDDNPTFNPISSEPVPVLCASVNEHPTFIRHTNPPSCRPQMEALPTPILPGKWTPCQSVPTLVAKMWSLLMDNLSNAMVSPMQAGISITRVNFTMKKLW</sequence>
<keyword evidence="3" id="KW-1185">Reference proteome</keyword>
<dbReference type="AlphaFoldDB" id="A0A915E524"/>
<feature type="compositionally biased region" description="Low complexity" evidence="1">
    <location>
        <begin position="131"/>
        <end position="148"/>
    </location>
</feature>
<name>A0A915E524_9BILA</name>
<feature type="chain" id="PRO_5038057534" evidence="2">
    <location>
        <begin position="18"/>
        <end position="262"/>
    </location>
</feature>
<reference evidence="4" key="1">
    <citation type="submission" date="2022-11" db="UniProtKB">
        <authorList>
            <consortium name="WormBaseParasite"/>
        </authorList>
    </citation>
    <scope>IDENTIFICATION</scope>
</reference>
<evidence type="ECO:0000313" key="4">
    <source>
        <dbReference type="WBParaSite" id="jg25877"/>
    </source>
</evidence>
<evidence type="ECO:0000256" key="2">
    <source>
        <dbReference type="SAM" id="SignalP"/>
    </source>
</evidence>
<feature type="signal peptide" evidence="2">
    <location>
        <begin position="1"/>
        <end position="17"/>
    </location>
</feature>
<feature type="region of interest" description="Disordered" evidence="1">
    <location>
        <begin position="84"/>
        <end position="148"/>
    </location>
</feature>
<accession>A0A915E524</accession>
<keyword evidence="2" id="KW-0732">Signal</keyword>
<feature type="compositionally biased region" description="Acidic residues" evidence="1">
    <location>
        <begin position="84"/>
        <end position="93"/>
    </location>
</feature>